<evidence type="ECO:0000313" key="2">
    <source>
        <dbReference type="Proteomes" id="UP000215305"/>
    </source>
</evidence>
<accession>A0A397H7G6</accession>
<comment type="caution">
    <text evidence="1">The sequence shown here is derived from an EMBL/GenBank/DDBJ whole genome shotgun (WGS) entry which is preliminary data.</text>
</comment>
<reference evidence="1" key="1">
    <citation type="submission" date="2018-08" db="EMBL/GenBank/DDBJ databases">
        <title>Draft genome sequence of azole-resistant Aspergillus thermomutatus (Neosartorya pseudofischeri) strain HMR AF 39, isolated from a human nasal aspirate.</title>
        <authorList>
            <person name="Parent-Michaud M."/>
            <person name="Dufresne P.J."/>
            <person name="Fournier E."/>
            <person name="Martineau C."/>
            <person name="Moreira S."/>
            <person name="Perkins V."/>
            <person name="De Repentigny L."/>
            <person name="Dufresne S.F."/>
        </authorList>
    </citation>
    <scope>NUCLEOTIDE SEQUENCE [LARGE SCALE GENOMIC DNA]</scope>
    <source>
        <strain evidence="1">HMR AF 39</strain>
    </source>
</reference>
<dbReference type="AlphaFoldDB" id="A0A397H7G6"/>
<sequence>MFVASASTKVTPPVSTPATLTEITDQQFQFEPNGFDLMQMQNDYNKGALYQHLSLAEGPVGENFEFSDFITDCF</sequence>
<proteinExistence type="predicted"/>
<dbReference type="STRING" id="41047.A0A397H7G6"/>
<name>A0A397H7G6_ASPTH</name>
<organism evidence="1 2">
    <name type="scientific">Aspergillus thermomutatus</name>
    <name type="common">Neosartorya pseudofischeri</name>
    <dbReference type="NCBI Taxonomy" id="41047"/>
    <lineage>
        <taxon>Eukaryota</taxon>
        <taxon>Fungi</taxon>
        <taxon>Dikarya</taxon>
        <taxon>Ascomycota</taxon>
        <taxon>Pezizomycotina</taxon>
        <taxon>Eurotiomycetes</taxon>
        <taxon>Eurotiomycetidae</taxon>
        <taxon>Eurotiales</taxon>
        <taxon>Aspergillaceae</taxon>
        <taxon>Aspergillus</taxon>
        <taxon>Aspergillus subgen. Fumigati</taxon>
    </lineage>
</organism>
<dbReference type="RefSeq" id="XP_026615113.1">
    <property type="nucleotide sequence ID" value="XM_026760886.1"/>
</dbReference>
<dbReference type="Proteomes" id="UP000215305">
    <property type="component" value="Unassembled WGS sequence"/>
</dbReference>
<keyword evidence="2" id="KW-1185">Reference proteome</keyword>
<protein>
    <submittedName>
        <fullName evidence="1">Uncharacterized protein</fullName>
    </submittedName>
</protein>
<dbReference type="EMBL" id="NKHU02000077">
    <property type="protein sequence ID" value="RHZ57624.1"/>
    <property type="molecule type" value="Genomic_DNA"/>
</dbReference>
<dbReference type="OrthoDB" id="6247875at2759"/>
<gene>
    <name evidence="1" type="ORF">CDV56_107267</name>
</gene>
<dbReference type="GeneID" id="38129241"/>
<evidence type="ECO:0000313" key="1">
    <source>
        <dbReference type="EMBL" id="RHZ57624.1"/>
    </source>
</evidence>
<dbReference type="VEuPathDB" id="FungiDB:CDV56_107267"/>